<keyword evidence="2" id="KW-1185">Reference proteome</keyword>
<comment type="caution">
    <text evidence="1">The sequence shown here is derived from an EMBL/GenBank/DDBJ whole genome shotgun (WGS) entry which is preliminary data.</text>
</comment>
<gene>
    <name evidence="1" type="ORF">BB559_004109</name>
</gene>
<organism evidence="1 2">
    <name type="scientific">Furculomyces boomerangus</name>
    <dbReference type="NCBI Taxonomy" id="61424"/>
    <lineage>
        <taxon>Eukaryota</taxon>
        <taxon>Fungi</taxon>
        <taxon>Fungi incertae sedis</taxon>
        <taxon>Zoopagomycota</taxon>
        <taxon>Kickxellomycotina</taxon>
        <taxon>Harpellomycetes</taxon>
        <taxon>Harpellales</taxon>
        <taxon>Harpellaceae</taxon>
        <taxon>Furculomyces</taxon>
    </lineage>
</organism>
<proteinExistence type="predicted"/>
<dbReference type="EMBL" id="MBFT01000413">
    <property type="protein sequence ID" value="PVU91501.1"/>
    <property type="molecule type" value="Genomic_DNA"/>
</dbReference>
<evidence type="ECO:0000313" key="1">
    <source>
        <dbReference type="EMBL" id="PVU91501.1"/>
    </source>
</evidence>
<dbReference type="Proteomes" id="UP000245699">
    <property type="component" value="Unassembled WGS sequence"/>
</dbReference>
<accession>A0A2T9YGN8</accession>
<evidence type="ECO:0000313" key="2">
    <source>
        <dbReference type="Proteomes" id="UP000245699"/>
    </source>
</evidence>
<name>A0A2T9YGN8_9FUNG</name>
<dbReference type="AlphaFoldDB" id="A0A2T9YGN8"/>
<reference evidence="1 2" key="1">
    <citation type="journal article" date="2018" name="MBio">
        <title>Comparative Genomics Reveals the Core Gene Toolbox for the Fungus-Insect Symbiosis.</title>
        <authorList>
            <person name="Wang Y."/>
            <person name="Stata M."/>
            <person name="Wang W."/>
            <person name="Stajich J.E."/>
            <person name="White M.M."/>
            <person name="Moncalvo J.M."/>
        </authorList>
    </citation>
    <scope>NUCLEOTIDE SEQUENCE [LARGE SCALE GENOMIC DNA]</scope>
    <source>
        <strain evidence="1 2">AUS-77-4</strain>
    </source>
</reference>
<sequence>MSVGIRNKGKYIKGRNGGKHRGLYIDVSVRSKGDEDADTLNLKHEFYRYKHSGGKSCGNLTTDLINENMPFDIDFGKSTFNLGITKKAKSIKLDSSKQPYDKYDCFGPGGNNESNDPKIKKSKSIAQITRMLKGSLTGYKSKQALDTFGNTLKINVADMKTECITLCEPSCSETPKTPHGNDIESKYHIFRSPTKIIRKQQNISKYSNQNSTETLTSDNCIDTPDSPVIVELIPENDPFARDNVFLPKTKNKLVTKIHQSIYTVRKKLLGS</sequence>
<protein>
    <submittedName>
        <fullName evidence="1">Uncharacterized protein</fullName>
    </submittedName>
</protein>